<dbReference type="GO" id="GO:0003676">
    <property type="term" value="F:nucleic acid binding"/>
    <property type="evidence" value="ECO:0007669"/>
    <property type="project" value="InterPro"/>
</dbReference>
<dbReference type="Pfam" id="PF13482">
    <property type="entry name" value="RNase_H_2"/>
    <property type="match status" value="1"/>
</dbReference>
<dbReference type="InterPro" id="IPR012337">
    <property type="entry name" value="RNaseH-like_sf"/>
</dbReference>
<dbReference type="Gene3D" id="3.30.420.10">
    <property type="entry name" value="Ribonuclease H-like superfamily/Ribonuclease H"/>
    <property type="match status" value="1"/>
</dbReference>
<dbReference type="PANTHER" id="PTHR38462">
    <property type="entry name" value="EXONUCLEASE-LIKE PROTEIN"/>
    <property type="match status" value="1"/>
</dbReference>
<feature type="domain" description="YprB ribonuclease H-like" evidence="1">
    <location>
        <begin position="87"/>
        <end position="255"/>
    </location>
</feature>
<comment type="caution">
    <text evidence="2">The sequence shown here is derived from an EMBL/GenBank/DDBJ whole genome shotgun (WGS) entry which is preliminary data.</text>
</comment>
<evidence type="ECO:0000313" key="2">
    <source>
        <dbReference type="EMBL" id="MPL59143.1"/>
    </source>
</evidence>
<organism evidence="2">
    <name type="scientific">bioreactor metagenome</name>
    <dbReference type="NCBI Taxonomy" id="1076179"/>
    <lineage>
        <taxon>unclassified sequences</taxon>
        <taxon>metagenomes</taxon>
        <taxon>ecological metagenomes</taxon>
    </lineage>
</organism>
<name>A0A644SWZ8_9ZZZZ</name>
<protein>
    <recommendedName>
        <fullName evidence="1">YprB ribonuclease H-like domain-containing protein</fullName>
    </recommendedName>
</protein>
<dbReference type="InterPro" id="IPR038720">
    <property type="entry name" value="YprB_RNase_H-like_dom"/>
</dbReference>
<dbReference type="InterPro" id="IPR036397">
    <property type="entry name" value="RNaseH_sf"/>
</dbReference>
<dbReference type="EMBL" id="VSSQ01000008">
    <property type="protein sequence ID" value="MPL59143.1"/>
    <property type="molecule type" value="Genomic_DNA"/>
</dbReference>
<dbReference type="PANTHER" id="PTHR38462:SF1">
    <property type="entry name" value="YPRB RIBONUCLEASE H-LIKE DOMAIN-CONTAINING PROTEIN"/>
    <property type="match status" value="1"/>
</dbReference>
<proteinExistence type="predicted"/>
<gene>
    <name evidence="2" type="ORF">SDC9_04691</name>
</gene>
<reference evidence="2" key="1">
    <citation type="submission" date="2019-08" db="EMBL/GenBank/DDBJ databases">
        <authorList>
            <person name="Kucharzyk K."/>
            <person name="Murdoch R.W."/>
            <person name="Higgins S."/>
            <person name="Loffler F."/>
        </authorList>
    </citation>
    <scope>NUCLEOTIDE SEQUENCE</scope>
</reference>
<dbReference type="SUPFAM" id="SSF53098">
    <property type="entry name" value="Ribonuclease H-like"/>
    <property type="match status" value="1"/>
</dbReference>
<dbReference type="AlphaFoldDB" id="A0A644SWZ8"/>
<sequence>MEEMGPSDERAFLPGWRKVGAGLFERILTTSLRVGEEEKGSFDSRPFLLRQKIGMKNVLAAGGTGVPGDERRQPGTEVPVAFSELSFFDLETTGLSGGAGTLAFLAAVGYFSDQALRIHQLFIDDFPGERLFLERLIQLLSLRPNIVSFNGASFDLPLLRTRCVLNGLAVPDYFHIDALHLSRRLWKKTIGPCSLQSLEESILGAPRQDDVPGFLIPRLWLDFIKAGTRTGESLSLMERVVEHNSLDVRSLARLFLVLERLFSMPDLRWRELRADPVALGKAYFVLGMNDSAFDLLYSAGEYGNEEALAFLAGLYRRSRDYDACRKVLGRLEGRSFPVCIEMAKCFEHVEKDPLRALEIAQTAALLAQAGVRRLSASGKERLEKRIERLKRKLAMDRP</sequence>
<accession>A0A644SWZ8</accession>
<evidence type="ECO:0000259" key="1">
    <source>
        <dbReference type="Pfam" id="PF13482"/>
    </source>
</evidence>